<evidence type="ECO:0000256" key="1">
    <source>
        <dbReference type="ARBA" id="ARBA00004141"/>
    </source>
</evidence>
<evidence type="ECO:0000259" key="10">
    <source>
        <dbReference type="Pfam" id="PF16916"/>
    </source>
</evidence>
<evidence type="ECO:0000313" key="11">
    <source>
        <dbReference type="EMBL" id="BAP85064.1"/>
    </source>
</evidence>
<dbReference type="NCBIfam" id="TIGR01297">
    <property type="entry name" value="CDF"/>
    <property type="match status" value="1"/>
</dbReference>
<accession>A0A0A1GVM8</accession>
<dbReference type="RefSeq" id="WP_041092728.1">
    <property type="nucleotide sequence ID" value="NZ_AP014680.1"/>
</dbReference>
<feature type="transmembrane region" description="Helical" evidence="8">
    <location>
        <begin position="112"/>
        <end position="132"/>
    </location>
</feature>
<feature type="transmembrane region" description="Helical" evidence="8">
    <location>
        <begin position="153"/>
        <end position="171"/>
    </location>
</feature>
<dbReference type="Pfam" id="PF16916">
    <property type="entry name" value="ZT_dimer"/>
    <property type="match status" value="1"/>
</dbReference>
<comment type="similarity">
    <text evidence="2">Belongs to the cation diffusion facilitator (CDF) transporter (TC 2.A.4) family. SLC30A subfamily.</text>
</comment>
<feature type="domain" description="Cation efflux protein transmembrane" evidence="9">
    <location>
        <begin position="13"/>
        <end position="202"/>
    </location>
</feature>
<dbReference type="Proteomes" id="UP000031620">
    <property type="component" value="Chromosome"/>
</dbReference>
<keyword evidence="5 8" id="KW-1133">Transmembrane helix</keyword>
<dbReference type="HOGENOM" id="CLU_013430_0_0_9"/>
<dbReference type="Pfam" id="PF01545">
    <property type="entry name" value="Cation_efflux"/>
    <property type="match status" value="1"/>
</dbReference>
<comment type="subcellular location">
    <subcellularLocation>
        <location evidence="1">Membrane</location>
        <topology evidence="1">Multi-pass membrane protein</topology>
    </subcellularLocation>
</comment>
<dbReference type="InterPro" id="IPR027470">
    <property type="entry name" value="Cation_efflux_CTD"/>
</dbReference>
<evidence type="ECO:0000256" key="7">
    <source>
        <dbReference type="ARBA" id="ARBA00023136"/>
    </source>
</evidence>
<proteinExistence type="inferred from homology"/>
<keyword evidence="7 8" id="KW-0472">Membrane</keyword>
<keyword evidence="3" id="KW-0813">Transport</keyword>
<evidence type="ECO:0000313" key="12">
    <source>
        <dbReference type="Proteomes" id="UP000031620"/>
    </source>
</evidence>
<dbReference type="SUPFAM" id="SSF161111">
    <property type="entry name" value="Cation efflux protein transmembrane domain-like"/>
    <property type="match status" value="1"/>
</dbReference>
<dbReference type="InterPro" id="IPR050681">
    <property type="entry name" value="CDF/SLC30A"/>
</dbReference>
<feature type="transmembrane region" description="Helical" evidence="8">
    <location>
        <begin position="177"/>
        <end position="194"/>
    </location>
</feature>
<dbReference type="GO" id="GO:0005385">
    <property type="term" value="F:zinc ion transmembrane transporter activity"/>
    <property type="evidence" value="ECO:0007669"/>
    <property type="project" value="TreeGrafter"/>
</dbReference>
<evidence type="ECO:0000256" key="8">
    <source>
        <dbReference type="SAM" id="Phobius"/>
    </source>
</evidence>
<dbReference type="EMBL" id="AP014680">
    <property type="protein sequence ID" value="BAP85064.1"/>
    <property type="molecule type" value="Genomic_DNA"/>
</dbReference>
<evidence type="ECO:0000256" key="3">
    <source>
        <dbReference type="ARBA" id="ARBA00022448"/>
    </source>
</evidence>
<dbReference type="InterPro" id="IPR058533">
    <property type="entry name" value="Cation_efflux_TM"/>
</dbReference>
<dbReference type="Gene3D" id="1.20.1510.10">
    <property type="entry name" value="Cation efflux protein transmembrane domain"/>
    <property type="match status" value="1"/>
</dbReference>
<dbReference type="SUPFAM" id="SSF160240">
    <property type="entry name" value="Cation efflux protein cytoplasmic domain-like"/>
    <property type="match status" value="1"/>
</dbReference>
<dbReference type="AlphaFoldDB" id="A0A0A1GVM8"/>
<sequence length="298" mass="32808">MHSHSINSRRFLAVTLLNLVITAVEIVGGLLSGSLSLLSDAIHNLGDSFSILLGFCAQEISSRPENEKRTFGYRRAEILAALLNALFLIIISIFLVVEAIERFSNPSPIDGPIMLGVAIVGLLANLASAWLLHQGSDSSLNIKATYLHVLSDALSSIGVIIGGVIITVTNITWVDPLITIVVAIYICIKSWPIVHKTISILMQSSPKLDYSAIKQDILQIDGIVSVHHIHAWMIDEQRIIFSAHINLHDIKLSEVEPIYLEIEDLLHSKYKIGHITIQAEVERGLNESLFNTTADKEE</sequence>
<dbReference type="InterPro" id="IPR002524">
    <property type="entry name" value="Cation_efflux"/>
</dbReference>
<keyword evidence="4 8" id="KW-0812">Transmembrane</keyword>
<dbReference type="STRING" id="1291742.LOOC260_105010"/>
<reference evidence="11 12" key="1">
    <citation type="submission" date="2014-11" db="EMBL/GenBank/DDBJ databases">
        <title>Complete genome sequence and analysis of Lactobacillus hokkaidonensis LOOC260T.</title>
        <authorList>
            <person name="Tanizawa Y."/>
            <person name="Tohno M."/>
            <person name="Kaminuma E."/>
            <person name="Nakamura Y."/>
            <person name="Arita M."/>
        </authorList>
    </citation>
    <scope>NUCLEOTIDE SEQUENCE [LARGE SCALE GENOMIC DNA]</scope>
    <source>
        <strain evidence="11 12">LOOC260</strain>
    </source>
</reference>
<evidence type="ECO:0000259" key="9">
    <source>
        <dbReference type="Pfam" id="PF01545"/>
    </source>
</evidence>
<dbReference type="GO" id="GO:0005886">
    <property type="term" value="C:plasma membrane"/>
    <property type="evidence" value="ECO:0007669"/>
    <property type="project" value="TreeGrafter"/>
</dbReference>
<gene>
    <name evidence="11" type="ORF">LOOC260_105010</name>
</gene>
<keyword evidence="6" id="KW-0406">Ion transport</keyword>
<evidence type="ECO:0000256" key="2">
    <source>
        <dbReference type="ARBA" id="ARBA00008873"/>
    </source>
</evidence>
<dbReference type="PANTHER" id="PTHR11562:SF17">
    <property type="entry name" value="RE54080P-RELATED"/>
    <property type="match status" value="1"/>
</dbReference>
<dbReference type="InterPro" id="IPR027469">
    <property type="entry name" value="Cation_efflux_TMD_sf"/>
</dbReference>
<dbReference type="PANTHER" id="PTHR11562">
    <property type="entry name" value="CATION EFFLUX PROTEIN/ ZINC TRANSPORTER"/>
    <property type="match status" value="1"/>
</dbReference>
<evidence type="ECO:0000256" key="4">
    <source>
        <dbReference type="ARBA" id="ARBA00022692"/>
    </source>
</evidence>
<protein>
    <submittedName>
        <fullName evidence="11">Cobalt transporter</fullName>
    </submittedName>
</protein>
<name>A0A0A1GVM8_9LACO</name>
<evidence type="ECO:0000256" key="6">
    <source>
        <dbReference type="ARBA" id="ARBA00023065"/>
    </source>
</evidence>
<dbReference type="KEGG" id="lho:LOOC260_105010"/>
<dbReference type="InterPro" id="IPR036837">
    <property type="entry name" value="Cation_efflux_CTD_sf"/>
</dbReference>
<evidence type="ECO:0000256" key="5">
    <source>
        <dbReference type="ARBA" id="ARBA00022989"/>
    </source>
</evidence>
<feature type="transmembrane region" description="Helical" evidence="8">
    <location>
        <begin position="78"/>
        <end position="100"/>
    </location>
</feature>
<organism evidence="11 12">
    <name type="scientific">Paucilactobacillus hokkaidonensis JCM 18461</name>
    <dbReference type="NCBI Taxonomy" id="1291742"/>
    <lineage>
        <taxon>Bacteria</taxon>
        <taxon>Bacillati</taxon>
        <taxon>Bacillota</taxon>
        <taxon>Bacilli</taxon>
        <taxon>Lactobacillales</taxon>
        <taxon>Lactobacillaceae</taxon>
        <taxon>Paucilactobacillus</taxon>
    </lineage>
</organism>
<feature type="domain" description="Cation efflux protein cytoplasmic" evidence="10">
    <location>
        <begin position="206"/>
        <end position="280"/>
    </location>
</feature>